<proteinExistence type="predicted"/>
<dbReference type="OrthoDB" id="1272219at2"/>
<dbReference type="RefSeq" id="WP_148871159.1">
    <property type="nucleotide sequence ID" value="NZ_VNIA01000008.1"/>
</dbReference>
<dbReference type="AlphaFoldDB" id="A0A5S5DK13"/>
<name>A0A5S5DK13_9FLAO</name>
<keyword evidence="2" id="KW-1185">Reference proteome</keyword>
<evidence type="ECO:0000313" key="2">
    <source>
        <dbReference type="Proteomes" id="UP000323136"/>
    </source>
</evidence>
<protein>
    <submittedName>
        <fullName evidence="1">Uncharacterized protein</fullName>
    </submittedName>
</protein>
<evidence type="ECO:0000313" key="1">
    <source>
        <dbReference type="EMBL" id="TYP96251.1"/>
    </source>
</evidence>
<sequence>MVKKILILLLLPLFLTCCIGYHRIPKDNNGEPILNEKVNYKFAKIPNEKDLTKIDTSAYYVQIFEGRYYNDNEKKNPQILIFHNDGFFKKTSTLYYLKYDSRNKKSVYYGGKYKIKENTIELEQFYPSRGGKTNYYSRNITKGEINGDKLIFDNGPSLFTIYEKKYNLN</sequence>
<organism evidence="1 2">
    <name type="scientific">Tenacibaculum adriaticum</name>
    <dbReference type="NCBI Taxonomy" id="413713"/>
    <lineage>
        <taxon>Bacteria</taxon>
        <taxon>Pseudomonadati</taxon>
        <taxon>Bacteroidota</taxon>
        <taxon>Flavobacteriia</taxon>
        <taxon>Flavobacteriales</taxon>
        <taxon>Flavobacteriaceae</taxon>
        <taxon>Tenacibaculum</taxon>
    </lineage>
</organism>
<comment type="caution">
    <text evidence="1">The sequence shown here is derived from an EMBL/GenBank/DDBJ whole genome shotgun (WGS) entry which is preliminary data.</text>
</comment>
<dbReference type="Proteomes" id="UP000323136">
    <property type="component" value="Unassembled WGS sequence"/>
</dbReference>
<dbReference type="EMBL" id="VNIA01000008">
    <property type="protein sequence ID" value="TYP96251.1"/>
    <property type="molecule type" value="Genomic_DNA"/>
</dbReference>
<accession>A0A5S5DK13</accession>
<gene>
    <name evidence="1" type="ORF">C7447_1081</name>
</gene>
<reference evidence="1 2" key="1">
    <citation type="submission" date="2019-07" db="EMBL/GenBank/DDBJ databases">
        <title>Genomic Encyclopedia of Type Strains, Phase IV (KMG-IV): sequencing the most valuable type-strain genomes for metagenomic binning, comparative biology and taxonomic classification.</title>
        <authorList>
            <person name="Goeker M."/>
        </authorList>
    </citation>
    <scope>NUCLEOTIDE SEQUENCE [LARGE SCALE GENOMIC DNA]</scope>
    <source>
        <strain evidence="1 2">DSM 18961</strain>
    </source>
</reference>